<feature type="compositionally biased region" description="Basic and acidic residues" evidence="1">
    <location>
        <begin position="497"/>
        <end position="515"/>
    </location>
</feature>
<reference evidence="4 5" key="1">
    <citation type="submission" date="2019-03" db="EMBL/GenBank/DDBJ databases">
        <title>Genomic Encyclopedia of Archaeal and Bacterial Type Strains, Phase II (KMG-II): from individual species to whole genera.</title>
        <authorList>
            <person name="Goeker M."/>
        </authorList>
    </citation>
    <scope>NUCLEOTIDE SEQUENCE [LARGE SCALE GENOMIC DNA]</scope>
    <source>
        <strain evidence="4 5">RL-C</strain>
    </source>
</reference>
<feature type="compositionally biased region" description="Acidic residues" evidence="1">
    <location>
        <begin position="869"/>
        <end position="878"/>
    </location>
</feature>
<keyword evidence="2" id="KW-1133">Transmembrane helix</keyword>
<accession>A0A4V6NLX6</accession>
<dbReference type="AlphaFoldDB" id="A0A4V6NLX6"/>
<name>A0A4V6NLX6_9BACT</name>
<evidence type="ECO:0000256" key="1">
    <source>
        <dbReference type="SAM" id="MobiDB-lite"/>
    </source>
</evidence>
<dbReference type="OrthoDB" id="88903at2"/>
<feature type="compositionally biased region" description="Polar residues" evidence="1">
    <location>
        <begin position="887"/>
        <end position="896"/>
    </location>
</feature>
<organism evidence="4 5">
    <name type="scientific">Acetobacteroides hydrogenigenes</name>
    <dbReference type="NCBI Taxonomy" id="979970"/>
    <lineage>
        <taxon>Bacteria</taxon>
        <taxon>Pseudomonadati</taxon>
        <taxon>Bacteroidota</taxon>
        <taxon>Bacteroidia</taxon>
        <taxon>Bacteroidales</taxon>
        <taxon>Rikenellaceae</taxon>
        <taxon>Acetobacteroides</taxon>
    </lineage>
</organism>
<dbReference type="Pfam" id="PF07693">
    <property type="entry name" value="KAP_NTPase"/>
    <property type="match status" value="1"/>
</dbReference>
<evidence type="ECO:0000313" key="4">
    <source>
        <dbReference type="EMBL" id="TCN66810.1"/>
    </source>
</evidence>
<comment type="caution">
    <text evidence="4">The sequence shown here is derived from an EMBL/GenBank/DDBJ whole genome shotgun (WGS) entry which is preliminary data.</text>
</comment>
<dbReference type="InterPro" id="IPR011646">
    <property type="entry name" value="KAP_P-loop"/>
</dbReference>
<feature type="domain" description="KAP NTPase" evidence="3">
    <location>
        <begin position="167"/>
        <end position="422"/>
    </location>
</feature>
<feature type="transmembrane region" description="Helical" evidence="2">
    <location>
        <begin position="52"/>
        <end position="68"/>
    </location>
</feature>
<keyword evidence="5" id="KW-1185">Reference proteome</keyword>
<dbReference type="InterPro" id="IPR027417">
    <property type="entry name" value="P-loop_NTPase"/>
</dbReference>
<dbReference type="Proteomes" id="UP000294830">
    <property type="component" value="Unassembled WGS sequence"/>
</dbReference>
<sequence>MILYRIIKGFWGRYVFYLSVFVAVYFLMREKLDSIIFGIGNNCFTEGEHPDIVLYFFIISTLYPLYRIQKKDFKSTIEPAYVAYCLVPISSWYLIQLIFGFSKSTYWLNTDFFNTALFFTIFYSILLLIHRNDNPKVYDRLPSLLQKDEPIEVFDTDKLGFSLYADSISTNIRNIVDNKHAFVFGIEGNWGSGKTSFINLVKANLKKDEAIRILDFNPWMSSKVQQITTDFFSLMAENTPEIRLRMKFRQYGKVLAAADGTGIVGKVVESICPSQDLGAILETINSCIKRQDLRFVVFIDDTDRLDKEELLAMFKLVRNTASFSNTIFVLTYDRNYVETVLSKYFEDERIAQTYPDKIINFQFELPSSAKDYYEILKEQINSSAFFKAHPEIALKNGDLKKEFTCLFDNLRKVKRVFNALVVESGLPHFEIVPVKYTLVFTYISYYQPEEFALIRDTFNSLKSTLPKEGRGKHLLRLIQESKGIYGPDTSYYGVNEKTQEREREKEKEKRKKEQDDFNSKHPLLYFLLLNENGDNLFVKYLEYFLRSNSIHYTEYIDRYRKYGVYGFKGIDINLSNAADILNRLIVIRENFNDSFYRKCADDTFTAFTNGEISIGSNDLEAHFELLLALALSTSNPSNSLEQALFLTNKYFERHKNRNVNLLAILEKLDETDKDSPDPYIQHYTKFDLEPRIYIKSNAYREIIHQPREYTLFDESKVVQSAIKHLRKVIERNISYDITEVAFFACGGIVLEPEKRIKSSTKIDENACKLFKKYIEQNPDEFVKNCIKDYIQWEDVKKVSFHPLLMQIFNNSKDEVRNYFKNVDCKTKKGQIRLLMIQKYLEDYLSDEIQKSDYRAFEIEQADYNRIFSDSEEKEEAEEQAAHLEPNLQVTPTEVSK</sequence>
<dbReference type="Gene3D" id="3.40.50.300">
    <property type="entry name" value="P-loop containing nucleotide triphosphate hydrolases"/>
    <property type="match status" value="1"/>
</dbReference>
<feature type="region of interest" description="Disordered" evidence="1">
    <location>
        <begin position="489"/>
        <end position="515"/>
    </location>
</feature>
<protein>
    <submittedName>
        <fullName evidence="4">KAP-like P-loop domain-containing protein</fullName>
    </submittedName>
</protein>
<evidence type="ECO:0000313" key="5">
    <source>
        <dbReference type="Proteomes" id="UP000294830"/>
    </source>
</evidence>
<dbReference type="RefSeq" id="WP_131839494.1">
    <property type="nucleotide sequence ID" value="NZ_SLWB01000008.1"/>
</dbReference>
<keyword evidence="2" id="KW-0812">Transmembrane</keyword>
<dbReference type="SUPFAM" id="SSF52540">
    <property type="entry name" value="P-loop containing nucleoside triphosphate hydrolases"/>
    <property type="match status" value="1"/>
</dbReference>
<evidence type="ECO:0000259" key="3">
    <source>
        <dbReference type="Pfam" id="PF07693"/>
    </source>
</evidence>
<keyword evidence="2" id="KW-0472">Membrane</keyword>
<feature type="transmembrane region" description="Helical" evidence="2">
    <location>
        <begin position="80"/>
        <end position="100"/>
    </location>
</feature>
<feature type="transmembrane region" description="Helical" evidence="2">
    <location>
        <begin position="112"/>
        <end position="130"/>
    </location>
</feature>
<feature type="transmembrane region" description="Helical" evidence="2">
    <location>
        <begin position="12"/>
        <end position="28"/>
    </location>
</feature>
<dbReference type="EMBL" id="SLWB01000008">
    <property type="protein sequence ID" value="TCN66810.1"/>
    <property type="molecule type" value="Genomic_DNA"/>
</dbReference>
<feature type="region of interest" description="Disordered" evidence="1">
    <location>
        <begin position="869"/>
        <end position="896"/>
    </location>
</feature>
<proteinExistence type="predicted"/>
<gene>
    <name evidence="4" type="ORF">CLV25_108153</name>
</gene>
<evidence type="ECO:0000256" key="2">
    <source>
        <dbReference type="SAM" id="Phobius"/>
    </source>
</evidence>